<dbReference type="PANTHER" id="PTHR21666">
    <property type="entry name" value="PEPTIDASE-RELATED"/>
    <property type="match status" value="1"/>
</dbReference>
<feature type="domain" description="M23ase beta-sheet core" evidence="2">
    <location>
        <begin position="71"/>
        <end position="149"/>
    </location>
</feature>
<dbReference type="GO" id="GO:0004222">
    <property type="term" value="F:metalloendopeptidase activity"/>
    <property type="evidence" value="ECO:0007669"/>
    <property type="project" value="TreeGrafter"/>
</dbReference>
<feature type="signal peptide" evidence="1">
    <location>
        <begin position="1"/>
        <end position="24"/>
    </location>
</feature>
<dbReference type="SUPFAM" id="SSF51261">
    <property type="entry name" value="Duplicated hybrid motif"/>
    <property type="match status" value="1"/>
</dbReference>
<protein>
    <submittedName>
        <fullName evidence="3">Peptidase family M23</fullName>
    </submittedName>
</protein>
<dbReference type="eggNOG" id="COG0739">
    <property type="taxonomic scope" value="Bacteria"/>
</dbReference>
<dbReference type="InterPro" id="IPR016047">
    <property type="entry name" value="M23ase_b-sheet_dom"/>
</dbReference>
<dbReference type="STRING" id="211114.SAMN04489726_0637"/>
<dbReference type="InterPro" id="IPR050570">
    <property type="entry name" value="Cell_wall_metabolism_enzyme"/>
</dbReference>
<keyword evidence="1" id="KW-0732">Signal</keyword>
<sequence>MHRTTIGVFAAVLLAAGLPALAQAAPAPDGTGIEARPAFQLPFDCNSKWRLDTWAHAPALDMVKEPNQVGTEGAPYRASADGVVRQSYYHSNAGNMIQINHGGGWFTTGIHLQSRAVAVGARVTRGQIIGRVGKTGPTSNGHPHLHYEQAFDRNGDGVASWGAAGTERVRPFFNGVEYGQANGRTWRNVVSRNC</sequence>
<proteinExistence type="predicted"/>
<accession>A0A1G9RRS7</accession>
<name>A0A1G9RRS7_ALLAB</name>
<feature type="chain" id="PRO_5009245425" evidence="1">
    <location>
        <begin position="25"/>
        <end position="194"/>
    </location>
</feature>
<reference evidence="3 4" key="1">
    <citation type="submission" date="2016-10" db="EMBL/GenBank/DDBJ databases">
        <authorList>
            <person name="de Groot N.N."/>
        </authorList>
    </citation>
    <scope>NUCLEOTIDE SEQUENCE [LARGE SCALE GENOMIC DNA]</scope>
    <source>
        <strain evidence="3 4">DSM 44149</strain>
    </source>
</reference>
<dbReference type="CDD" id="cd12797">
    <property type="entry name" value="M23_peptidase"/>
    <property type="match status" value="1"/>
</dbReference>
<dbReference type="PANTHER" id="PTHR21666:SF286">
    <property type="entry name" value="LIPOPROTEIN NLPD"/>
    <property type="match status" value="1"/>
</dbReference>
<dbReference type="Gene3D" id="2.70.70.10">
    <property type="entry name" value="Glucose Permease (Domain IIA)"/>
    <property type="match status" value="1"/>
</dbReference>
<dbReference type="EMBL" id="LT629701">
    <property type="protein sequence ID" value="SDM25931.1"/>
    <property type="molecule type" value="Genomic_DNA"/>
</dbReference>
<dbReference type="Pfam" id="PF01551">
    <property type="entry name" value="Peptidase_M23"/>
    <property type="match status" value="1"/>
</dbReference>
<evidence type="ECO:0000313" key="3">
    <source>
        <dbReference type="EMBL" id="SDM25931.1"/>
    </source>
</evidence>
<keyword evidence="4" id="KW-1185">Reference proteome</keyword>
<evidence type="ECO:0000313" key="4">
    <source>
        <dbReference type="Proteomes" id="UP000183376"/>
    </source>
</evidence>
<evidence type="ECO:0000259" key="2">
    <source>
        <dbReference type="Pfam" id="PF01551"/>
    </source>
</evidence>
<dbReference type="AlphaFoldDB" id="A0A1G9RRS7"/>
<evidence type="ECO:0000256" key="1">
    <source>
        <dbReference type="SAM" id="SignalP"/>
    </source>
</evidence>
<dbReference type="InterPro" id="IPR011055">
    <property type="entry name" value="Dup_hybrid_motif"/>
</dbReference>
<gene>
    <name evidence="3" type="ORF">SAMN04489726_0637</name>
</gene>
<dbReference type="Proteomes" id="UP000183376">
    <property type="component" value="Chromosome I"/>
</dbReference>
<dbReference type="RefSeq" id="WP_052407905.1">
    <property type="nucleotide sequence ID" value="NZ_JOEF01000025.1"/>
</dbReference>
<organism evidence="3 4">
    <name type="scientific">Allokutzneria albata</name>
    <name type="common">Kibdelosporangium albatum</name>
    <dbReference type="NCBI Taxonomy" id="211114"/>
    <lineage>
        <taxon>Bacteria</taxon>
        <taxon>Bacillati</taxon>
        <taxon>Actinomycetota</taxon>
        <taxon>Actinomycetes</taxon>
        <taxon>Pseudonocardiales</taxon>
        <taxon>Pseudonocardiaceae</taxon>
        <taxon>Allokutzneria</taxon>
    </lineage>
</organism>